<dbReference type="SUPFAM" id="SSF51206">
    <property type="entry name" value="cAMP-binding domain-like"/>
    <property type="match status" value="1"/>
</dbReference>
<dbReference type="InterPro" id="IPR018490">
    <property type="entry name" value="cNMP-bd_dom_sf"/>
</dbReference>
<keyword evidence="7" id="KW-1185">Reference proteome</keyword>
<dbReference type="EMBL" id="CP149822">
    <property type="protein sequence ID" value="WZN40331.1"/>
    <property type="molecule type" value="Genomic_DNA"/>
</dbReference>
<evidence type="ECO:0000313" key="6">
    <source>
        <dbReference type="EMBL" id="WZN40331.1"/>
    </source>
</evidence>
<dbReference type="InterPro" id="IPR012318">
    <property type="entry name" value="HTH_CRP"/>
</dbReference>
<feature type="domain" description="HTH crp-type" evidence="5">
    <location>
        <begin position="148"/>
        <end position="211"/>
    </location>
</feature>
<dbReference type="InterPro" id="IPR014710">
    <property type="entry name" value="RmlC-like_jellyroll"/>
</dbReference>
<gene>
    <name evidence="6" type="ORF">WJU16_20400</name>
</gene>
<organism evidence="6 7">
    <name type="scientific">Chitinophaga pollutisoli</name>
    <dbReference type="NCBI Taxonomy" id="3133966"/>
    <lineage>
        <taxon>Bacteria</taxon>
        <taxon>Pseudomonadati</taxon>
        <taxon>Bacteroidota</taxon>
        <taxon>Chitinophagia</taxon>
        <taxon>Chitinophagales</taxon>
        <taxon>Chitinophagaceae</taxon>
        <taxon>Chitinophaga</taxon>
    </lineage>
</organism>
<evidence type="ECO:0000313" key="7">
    <source>
        <dbReference type="Proteomes" id="UP001485459"/>
    </source>
</evidence>
<dbReference type="Pfam" id="PF00027">
    <property type="entry name" value="cNMP_binding"/>
    <property type="match status" value="1"/>
</dbReference>
<protein>
    <submittedName>
        <fullName evidence="6">Crp/Fnr family transcriptional regulator</fullName>
    </submittedName>
</protein>
<keyword evidence="1" id="KW-0805">Transcription regulation</keyword>
<dbReference type="RefSeq" id="WP_341835254.1">
    <property type="nucleotide sequence ID" value="NZ_CP149822.1"/>
</dbReference>
<dbReference type="PROSITE" id="PS51063">
    <property type="entry name" value="HTH_CRP_2"/>
    <property type="match status" value="1"/>
</dbReference>
<reference evidence="7" key="1">
    <citation type="submission" date="2024-03" db="EMBL/GenBank/DDBJ databases">
        <title>Chitinophaga horti sp. nov., isolated from garden soil.</title>
        <authorList>
            <person name="Lee D.S."/>
            <person name="Han D.M."/>
            <person name="Baek J.H."/>
            <person name="Choi D.G."/>
            <person name="Jeon J.H."/>
            <person name="Jeon C.O."/>
        </authorList>
    </citation>
    <scope>NUCLEOTIDE SEQUENCE [LARGE SCALE GENOMIC DNA]</scope>
    <source>
        <strain evidence="7">GPA1</strain>
    </source>
</reference>
<dbReference type="Proteomes" id="UP001485459">
    <property type="component" value="Chromosome"/>
</dbReference>
<dbReference type="Pfam" id="PF13545">
    <property type="entry name" value="HTH_Crp_2"/>
    <property type="match status" value="1"/>
</dbReference>
<sequence>MNTETSAYIDDHFPQFEPELREELAEIAEIRNIPAGETLMRTGQNIRSTVLVAEGRLKLYREGHDEGEIFMYYLEPGSACALSMVCSQQQETSGVMLKAIEDSTVILIPVKYMENFMQRYKGWYNFVVETYRDRFEELLTLIDHIAFRAMDERLVYYLDNQREKLHTSKLHITHSEIATDLHSSREVISRLLKKLEQQGKVKLHRQYIEML</sequence>
<proteinExistence type="predicted"/>
<keyword evidence="3" id="KW-0804">Transcription</keyword>
<evidence type="ECO:0000259" key="4">
    <source>
        <dbReference type="PROSITE" id="PS50042"/>
    </source>
</evidence>
<dbReference type="Gene3D" id="1.10.10.10">
    <property type="entry name" value="Winged helix-like DNA-binding domain superfamily/Winged helix DNA-binding domain"/>
    <property type="match status" value="1"/>
</dbReference>
<evidence type="ECO:0000259" key="5">
    <source>
        <dbReference type="PROSITE" id="PS51063"/>
    </source>
</evidence>
<evidence type="ECO:0000256" key="3">
    <source>
        <dbReference type="ARBA" id="ARBA00023163"/>
    </source>
</evidence>
<dbReference type="Gene3D" id="2.60.120.10">
    <property type="entry name" value="Jelly Rolls"/>
    <property type="match status" value="1"/>
</dbReference>
<feature type="domain" description="Cyclic nucleotide-binding" evidence="4">
    <location>
        <begin position="12"/>
        <end position="78"/>
    </location>
</feature>
<dbReference type="CDD" id="cd00038">
    <property type="entry name" value="CAP_ED"/>
    <property type="match status" value="1"/>
</dbReference>
<dbReference type="InterPro" id="IPR036388">
    <property type="entry name" value="WH-like_DNA-bd_sf"/>
</dbReference>
<dbReference type="SUPFAM" id="SSF46785">
    <property type="entry name" value="Winged helix' DNA-binding domain"/>
    <property type="match status" value="1"/>
</dbReference>
<name>A0ABZ2YN40_9BACT</name>
<accession>A0ABZ2YN40</accession>
<dbReference type="PROSITE" id="PS50042">
    <property type="entry name" value="CNMP_BINDING_3"/>
    <property type="match status" value="1"/>
</dbReference>
<evidence type="ECO:0000256" key="2">
    <source>
        <dbReference type="ARBA" id="ARBA00023125"/>
    </source>
</evidence>
<dbReference type="InterPro" id="IPR000595">
    <property type="entry name" value="cNMP-bd_dom"/>
</dbReference>
<evidence type="ECO:0000256" key="1">
    <source>
        <dbReference type="ARBA" id="ARBA00023015"/>
    </source>
</evidence>
<keyword evidence="2" id="KW-0238">DNA-binding</keyword>
<dbReference type="InterPro" id="IPR036390">
    <property type="entry name" value="WH_DNA-bd_sf"/>
</dbReference>